<evidence type="ECO:0000256" key="2">
    <source>
        <dbReference type="ARBA" id="ARBA00022532"/>
    </source>
</evidence>
<dbReference type="Gene3D" id="3.30.1490.20">
    <property type="entry name" value="ATP-grasp fold, A domain"/>
    <property type="match status" value="1"/>
</dbReference>
<dbReference type="InterPro" id="IPR016102">
    <property type="entry name" value="Succinyl-CoA_synth-like"/>
</dbReference>
<dbReference type="SUPFAM" id="SSF56059">
    <property type="entry name" value="Glutathione synthetase ATP-binding domain-like"/>
    <property type="match status" value="1"/>
</dbReference>
<evidence type="ECO:0000256" key="4">
    <source>
        <dbReference type="ARBA" id="ARBA00022723"/>
    </source>
</evidence>
<keyword evidence="3 7" id="KW-0436">Ligase</keyword>
<dbReference type="Pfam" id="PF08442">
    <property type="entry name" value="ATP-grasp_2"/>
    <property type="match status" value="1"/>
</dbReference>
<dbReference type="GO" id="GO:0006104">
    <property type="term" value="P:succinyl-CoA metabolic process"/>
    <property type="evidence" value="ECO:0007669"/>
    <property type="project" value="TreeGrafter"/>
</dbReference>
<evidence type="ECO:0000313" key="11">
    <source>
        <dbReference type="Proteomes" id="UP000298277"/>
    </source>
</evidence>
<evidence type="ECO:0000256" key="6">
    <source>
        <dbReference type="ARBA" id="ARBA00022842"/>
    </source>
</evidence>
<evidence type="ECO:0000256" key="5">
    <source>
        <dbReference type="ARBA" id="ARBA00022741"/>
    </source>
</evidence>
<feature type="domain" description="ATP-grasp" evidence="9">
    <location>
        <begin position="9"/>
        <end position="231"/>
    </location>
</feature>
<keyword evidence="6 7" id="KW-0460">Magnesium</keyword>
<dbReference type="GO" id="GO:0005829">
    <property type="term" value="C:cytosol"/>
    <property type="evidence" value="ECO:0007669"/>
    <property type="project" value="TreeGrafter"/>
</dbReference>
<dbReference type="FunFam" id="3.30.1490.20:FF:000002">
    <property type="entry name" value="Succinate--CoA ligase [ADP-forming] subunit beta"/>
    <property type="match status" value="1"/>
</dbReference>
<protein>
    <recommendedName>
        <fullName evidence="7">Succinate--CoA ligase [ADP-forming] subunit beta</fullName>
        <ecNumber evidence="7">6.2.1.5</ecNumber>
    </recommendedName>
    <alternativeName>
        <fullName evidence="7">Succinyl-CoA synthetase subunit beta</fullName>
        <shortName evidence="7">SCS-beta</shortName>
    </alternativeName>
</protein>
<comment type="function">
    <text evidence="7">Succinyl-CoA synthetase functions in the citric acid cycle (TCA), coupling the hydrolysis of succinyl-CoA to the synthesis of either ATP or GTP and thus represents the only step of substrate-level phosphorylation in the TCA. The beta subunit provides nucleotide specificity of the enzyme and binds the substrate succinate, while the binding sites for coenzyme A and phosphate are found in the alpha subunit.</text>
</comment>
<comment type="cofactor">
    <cofactor evidence="7">
        <name>Mg(2+)</name>
        <dbReference type="ChEBI" id="CHEBI:18420"/>
    </cofactor>
    <text evidence="7">Binds 1 Mg(2+) ion per subunit.</text>
</comment>
<comment type="catalytic activity">
    <reaction evidence="7">
        <text>succinate + ATP + CoA = succinyl-CoA + ADP + phosphate</text>
        <dbReference type="Rhea" id="RHEA:17661"/>
        <dbReference type="ChEBI" id="CHEBI:30031"/>
        <dbReference type="ChEBI" id="CHEBI:30616"/>
        <dbReference type="ChEBI" id="CHEBI:43474"/>
        <dbReference type="ChEBI" id="CHEBI:57287"/>
        <dbReference type="ChEBI" id="CHEBI:57292"/>
        <dbReference type="ChEBI" id="CHEBI:456216"/>
        <dbReference type="EC" id="6.2.1.5"/>
    </reaction>
</comment>
<feature type="binding site" evidence="7">
    <location>
        <position position="217"/>
    </location>
    <ligand>
        <name>Mg(2+)</name>
        <dbReference type="ChEBI" id="CHEBI:18420"/>
    </ligand>
</feature>
<dbReference type="PROSITE" id="PS50975">
    <property type="entry name" value="ATP_GRASP"/>
    <property type="match status" value="1"/>
</dbReference>
<dbReference type="FunFam" id="3.30.470.20:FF:000002">
    <property type="entry name" value="Succinate--CoA ligase [ADP-forming] subunit beta"/>
    <property type="match status" value="1"/>
</dbReference>
<dbReference type="SUPFAM" id="SSF52210">
    <property type="entry name" value="Succinyl-CoA synthetase domains"/>
    <property type="match status" value="1"/>
</dbReference>
<dbReference type="GO" id="GO:0042709">
    <property type="term" value="C:succinate-CoA ligase complex"/>
    <property type="evidence" value="ECO:0007669"/>
    <property type="project" value="TreeGrafter"/>
</dbReference>
<feature type="binding site" evidence="7">
    <location>
        <position position="106"/>
    </location>
    <ligand>
        <name>ATP</name>
        <dbReference type="ChEBI" id="CHEBI:30616"/>
    </ligand>
</feature>
<dbReference type="InterPro" id="IPR013650">
    <property type="entry name" value="ATP-grasp_succ-CoA_synth-type"/>
</dbReference>
<keyword evidence="4 7" id="KW-0479">Metal-binding</keyword>
<comment type="similarity">
    <text evidence="1 7">Belongs to the succinate/malate CoA ligase beta subunit family.</text>
</comment>
<evidence type="ECO:0000313" key="10">
    <source>
        <dbReference type="EMBL" id="TGK31667.1"/>
    </source>
</evidence>
<comment type="pathway">
    <text evidence="7">Carbohydrate metabolism; tricarboxylic acid cycle; succinate from succinyl-CoA (ligase route): step 1/1.</text>
</comment>
<dbReference type="PANTHER" id="PTHR11815">
    <property type="entry name" value="SUCCINYL-COA SYNTHETASE BETA CHAIN"/>
    <property type="match status" value="1"/>
</dbReference>
<dbReference type="Proteomes" id="UP000298277">
    <property type="component" value="Unassembled WGS sequence"/>
</dbReference>
<dbReference type="GO" id="GO:0000287">
    <property type="term" value="F:magnesium ion binding"/>
    <property type="evidence" value="ECO:0007669"/>
    <property type="project" value="UniProtKB-UniRule"/>
</dbReference>
<dbReference type="InterPro" id="IPR017866">
    <property type="entry name" value="Succ-CoA_synthase_bsu_CS"/>
</dbReference>
<dbReference type="InterPro" id="IPR013815">
    <property type="entry name" value="ATP_grasp_subdomain_1"/>
</dbReference>
<dbReference type="NCBIfam" id="NF001913">
    <property type="entry name" value="PRK00696.1"/>
    <property type="match status" value="1"/>
</dbReference>
<feature type="binding site" evidence="7">
    <location>
        <position position="103"/>
    </location>
    <ligand>
        <name>ATP</name>
        <dbReference type="ChEBI" id="CHEBI:30616"/>
    </ligand>
</feature>
<keyword evidence="11" id="KW-1185">Reference proteome</keyword>
<dbReference type="PANTHER" id="PTHR11815:SF10">
    <property type="entry name" value="SUCCINATE--COA LIGASE [GDP-FORMING] SUBUNIT BETA, MITOCHONDRIAL"/>
    <property type="match status" value="1"/>
</dbReference>
<organism evidence="10 11">
    <name type="scientific">Leptospira gomenensis</name>
    <dbReference type="NCBI Taxonomy" id="2484974"/>
    <lineage>
        <taxon>Bacteria</taxon>
        <taxon>Pseudomonadati</taxon>
        <taxon>Spirochaetota</taxon>
        <taxon>Spirochaetia</taxon>
        <taxon>Leptospirales</taxon>
        <taxon>Leptospiraceae</taxon>
        <taxon>Leptospira</taxon>
    </lineage>
</organism>
<gene>
    <name evidence="7" type="primary">sucC</name>
    <name evidence="10" type="ORF">EHQ17_12840</name>
</gene>
<keyword evidence="2 7" id="KW-0816">Tricarboxylic acid cycle</keyword>
<comment type="caution">
    <text evidence="10">The sequence shown here is derived from an EMBL/GenBank/DDBJ whole genome shotgun (WGS) entry which is preliminary data.</text>
</comment>
<feature type="binding site" evidence="7">
    <location>
        <position position="268"/>
    </location>
    <ligand>
        <name>substrate</name>
        <note>ligand shared with subunit alpha</note>
    </ligand>
</feature>
<evidence type="ECO:0000256" key="7">
    <source>
        <dbReference type="HAMAP-Rule" id="MF_00558"/>
    </source>
</evidence>
<dbReference type="InterPro" id="IPR011761">
    <property type="entry name" value="ATP-grasp"/>
</dbReference>
<dbReference type="NCBIfam" id="TIGR01016">
    <property type="entry name" value="sucCoAbeta"/>
    <property type="match status" value="1"/>
</dbReference>
<feature type="binding site" evidence="7">
    <location>
        <position position="111"/>
    </location>
    <ligand>
        <name>ATP</name>
        <dbReference type="ChEBI" id="CHEBI:30616"/>
    </ligand>
</feature>
<dbReference type="HAMAP" id="MF_00558">
    <property type="entry name" value="Succ_CoA_beta"/>
    <property type="match status" value="1"/>
</dbReference>
<keyword evidence="7 8" id="KW-0067">ATP-binding</keyword>
<dbReference type="OrthoDB" id="9802602at2"/>
<dbReference type="InterPro" id="IPR005811">
    <property type="entry name" value="SUCC_ACL_C"/>
</dbReference>
<reference evidence="10" key="1">
    <citation type="journal article" date="2019" name="PLoS Negl. Trop. Dis.">
        <title>Revisiting the worldwide diversity of Leptospira species in the environment.</title>
        <authorList>
            <person name="Vincent A.T."/>
            <person name="Schiettekatte O."/>
            <person name="Bourhy P."/>
            <person name="Veyrier F.J."/>
            <person name="Picardeau M."/>
        </authorList>
    </citation>
    <scope>NUCLEOTIDE SEQUENCE [LARGE SCALE GENOMIC DNA]</scope>
    <source>
        <strain evidence="10">201800299</strain>
    </source>
</reference>
<dbReference type="PIRSF" id="PIRSF001554">
    <property type="entry name" value="SucCS_beta"/>
    <property type="match status" value="1"/>
</dbReference>
<dbReference type="UniPathway" id="UPA00223">
    <property type="reaction ID" value="UER00999"/>
</dbReference>
<evidence type="ECO:0000259" key="9">
    <source>
        <dbReference type="PROSITE" id="PS50975"/>
    </source>
</evidence>
<comment type="catalytic activity">
    <reaction evidence="7">
        <text>GTP + succinate + CoA = succinyl-CoA + GDP + phosphate</text>
        <dbReference type="Rhea" id="RHEA:22120"/>
        <dbReference type="ChEBI" id="CHEBI:30031"/>
        <dbReference type="ChEBI" id="CHEBI:37565"/>
        <dbReference type="ChEBI" id="CHEBI:43474"/>
        <dbReference type="ChEBI" id="CHEBI:57287"/>
        <dbReference type="ChEBI" id="CHEBI:57292"/>
        <dbReference type="ChEBI" id="CHEBI:58189"/>
    </reaction>
</comment>
<feature type="binding site" evidence="7">
    <location>
        <begin position="325"/>
        <end position="327"/>
    </location>
    <ligand>
        <name>substrate</name>
        <note>ligand shared with subunit alpha</note>
    </ligand>
</feature>
<dbReference type="GO" id="GO:0004775">
    <property type="term" value="F:succinate-CoA ligase (ADP-forming) activity"/>
    <property type="evidence" value="ECO:0007669"/>
    <property type="project" value="UniProtKB-UniRule"/>
</dbReference>
<feature type="binding site" evidence="7">
    <location>
        <position position="50"/>
    </location>
    <ligand>
        <name>ATP</name>
        <dbReference type="ChEBI" id="CHEBI:30616"/>
    </ligand>
</feature>
<name>A0A5F1YT00_9LEPT</name>
<proteinExistence type="inferred from homology"/>
<dbReference type="InterPro" id="IPR005809">
    <property type="entry name" value="Succ_CoA_ligase-like_bsu"/>
</dbReference>
<evidence type="ECO:0000256" key="8">
    <source>
        <dbReference type="PROSITE-ProRule" id="PRU00409"/>
    </source>
</evidence>
<dbReference type="EMBL" id="RQFA01000061">
    <property type="protein sequence ID" value="TGK31667.1"/>
    <property type="molecule type" value="Genomic_DNA"/>
</dbReference>
<accession>A0A5F1YT00</accession>
<dbReference type="PROSITE" id="PS01217">
    <property type="entry name" value="SUCCINYL_COA_LIG_3"/>
    <property type="match status" value="1"/>
</dbReference>
<dbReference type="Gene3D" id="3.30.470.20">
    <property type="entry name" value="ATP-grasp fold, B domain"/>
    <property type="match status" value="1"/>
</dbReference>
<dbReference type="AlphaFoldDB" id="A0A5F1YT00"/>
<feature type="binding site" evidence="7">
    <location>
        <position position="203"/>
    </location>
    <ligand>
        <name>Mg(2+)</name>
        <dbReference type="ChEBI" id="CHEBI:18420"/>
    </ligand>
</feature>
<comment type="subunit">
    <text evidence="7">Heterotetramer of two alpha and two beta subunits.</text>
</comment>
<evidence type="ECO:0000256" key="3">
    <source>
        <dbReference type="ARBA" id="ARBA00022598"/>
    </source>
</evidence>
<sequence>MKIHEYQAKEILRRHKANVPFGVVIDKKENGSKAHDEVTSKTGGSVVVVKAQIHAGGRGKGGGVKVTKTKDDAIAAIDKILGMQLITPQTGAEGKKVLKVYLEQGIDIAKEYYLSILLDRSIRKTIIMASTEGGMEIEEVAETHPEKILKIAIDPGIGLQVNQARQLAFSLGLPAESHKSFQSLLFAIYEAYIKEDASLLEINPLILTKQNEIIAGDCKIDLDENALYRHADNAAFRDITEEDPLEVQASEFNLNYVKLDGNIGCMVNGAGLAMATMDIVKLAGAEPANFLDVGGGANKTTVTNGFKIILGDPNVKGIFVNIFGGIVRCDMVAEGIIEAAKAVDLKVPLVVRLQGTNSELGREVLNKSGLKITGVDDLREAANTIAKLIK</sequence>
<dbReference type="RefSeq" id="WP_135591962.1">
    <property type="nucleotide sequence ID" value="NZ_RQEZ01000101.1"/>
</dbReference>
<keyword evidence="5 7" id="KW-0547">Nucleotide-binding</keyword>
<dbReference type="GO" id="GO:0005524">
    <property type="term" value="F:ATP binding"/>
    <property type="evidence" value="ECO:0007669"/>
    <property type="project" value="UniProtKB-UniRule"/>
</dbReference>
<dbReference type="Pfam" id="PF00549">
    <property type="entry name" value="Ligase_CoA"/>
    <property type="match status" value="1"/>
</dbReference>
<dbReference type="FunFam" id="3.40.50.261:FF:000001">
    <property type="entry name" value="Succinate--CoA ligase [ADP-forming] subunit beta"/>
    <property type="match status" value="1"/>
</dbReference>
<dbReference type="EC" id="6.2.1.5" evidence="7"/>
<feature type="binding site" evidence="7">
    <location>
        <begin position="57"/>
        <end position="59"/>
    </location>
    <ligand>
        <name>ATP</name>
        <dbReference type="ChEBI" id="CHEBI:30616"/>
    </ligand>
</feature>
<dbReference type="Gene3D" id="3.40.50.261">
    <property type="entry name" value="Succinyl-CoA synthetase domains"/>
    <property type="match status" value="1"/>
</dbReference>
<dbReference type="GO" id="GO:0006099">
    <property type="term" value="P:tricarboxylic acid cycle"/>
    <property type="evidence" value="ECO:0007669"/>
    <property type="project" value="UniProtKB-UniRule"/>
</dbReference>
<evidence type="ECO:0000256" key="1">
    <source>
        <dbReference type="ARBA" id="ARBA00009182"/>
    </source>
</evidence>